<gene>
    <name evidence="2" type="ORF">P171DRAFT_445110</name>
</gene>
<dbReference type="AlphaFoldDB" id="A0A9P4UC41"/>
<evidence type="ECO:0000313" key="2">
    <source>
        <dbReference type="EMBL" id="KAF2443752.1"/>
    </source>
</evidence>
<accession>A0A9P4UC41</accession>
<name>A0A9P4UC41_9PLEO</name>
<evidence type="ECO:0000256" key="1">
    <source>
        <dbReference type="SAM" id="MobiDB-lite"/>
    </source>
</evidence>
<feature type="compositionally biased region" description="Low complexity" evidence="1">
    <location>
        <begin position="22"/>
        <end position="35"/>
    </location>
</feature>
<dbReference type="EMBL" id="MU001502">
    <property type="protein sequence ID" value="KAF2443752.1"/>
    <property type="molecule type" value="Genomic_DNA"/>
</dbReference>
<proteinExistence type="predicted"/>
<reference evidence="2" key="1">
    <citation type="journal article" date="2020" name="Stud. Mycol.">
        <title>101 Dothideomycetes genomes: a test case for predicting lifestyles and emergence of pathogens.</title>
        <authorList>
            <person name="Haridas S."/>
            <person name="Albert R."/>
            <person name="Binder M."/>
            <person name="Bloem J."/>
            <person name="Labutti K."/>
            <person name="Salamov A."/>
            <person name="Andreopoulos B."/>
            <person name="Baker S."/>
            <person name="Barry K."/>
            <person name="Bills G."/>
            <person name="Bluhm B."/>
            <person name="Cannon C."/>
            <person name="Castanera R."/>
            <person name="Culley D."/>
            <person name="Daum C."/>
            <person name="Ezra D."/>
            <person name="Gonzalez J."/>
            <person name="Henrissat B."/>
            <person name="Kuo A."/>
            <person name="Liang C."/>
            <person name="Lipzen A."/>
            <person name="Lutzoni F."/>
            <person name="Magnuson J."/>
            <person name="Mondo S."/>
            <person name="Nolan M."/>
            <person name="Ohm R."/>
            <person name="Pangilinan J."/>
            <person name="Park H.-J."/>
            <person name="Ramirez L."/>
            <person name="Alfaro M."/>
            <person name="Sun H."/>
            <person name="Tritt A."/>
            <person name="Yoshinaga Y."/>
            <person name="Zwiers L.-H."/>
            <person name="Turgeon B."/>
            <person name="Goodwin S."/>
            <person name="Spatafora J."/>
            <person name="Crous P."/>
            <person name="Grigoriev I."/>
        </authorList>
    </citation>
    <scope>NUCLEOTIDE SEQUENCE</scope>
    <source>
        <strain evidence="2">CBS 690.94</strain>
    </source>
</reference>
<keyword evidence="3" id="KW-1185">Reference proteome</keyword>
<comment type="caution">
    <text evidence="2">The sequence shown here is derived from an EMBL/GenBank/DDBJ whole genome shotgun (WGS) entry which is preliminary data.</text>
</comment>
<organism evidence="2 3">
    <name type="scientific">Karstenula rhodostoma CBS 690.94</name>
    <dbReference type="NCBI Taxonomy" id="1392251"/>
    <lineage>
        <taxon>Eukaryota</taxon>
        <taxon>Fungi</taxon>
        <taxon>Dikarya</taxon>
        <taxon>Ascomycota</taxon>
        <taxon>Pezizomycotina</taxon>
        <taxon>Dothideomycetes</taxon>
        <taxon>Pleosporomycetidae</taxon>
        <taxon>Pleosporales</taxon>
        <taxon>Massarineae</taxon>
        <taxon>Didymosphaeriaceae</taxon>
        <taxon>Karstenula</taxon>
    </lineage>
</organism>
<protein>
    <submittedName>
        <fullName evidence="2">Uncharacterized protein</fullName>
    </submittedName>
</protein>
<dbReference type="Proteomes" id="UP000799764">
    <property type="component" value="Unassembled WGS sequence"/>
</dbReference>
<feature type="region of interest" description="Disordered" evidence="1">
    <location>
        <begin position="1"/>
        <end position="43"/>
    </location>
</feature>
<evidence type="ECO:0000313" key="3">
    <source>
        <dbReference type="Proteomes" id="UP000799764"/>
    </source>
</evidence>
<sequence>MGDVCPQGSGKRPPMRIIDQVPSASPPQKAASASPDLPDLPQGKKNRVSAALLQQESKAHIQTLDIGNENIRPELTLFSHPGNTGHLDEKLLSAPSVQQVDLFATGPNGYSKSGELVPMGTYGGHLWSSTDGREEHAHVHLGTAQYELQAEETSAKLFQRGADADFESESLENYSLPAEPELSTDLVAVVSPHSVTNVDIPNFTDRDDVSPDVEGCYSPALNICSSDDGDWTVDDEISANPANSHVTPAVPKQDIITLPLELWAEILGHIEALSTSLQENPKYLKCLSLVNIPNLHLAVKAKQWKRVDGICARMSQIRQACCDHRANARSGQQQRTNYRSWLKRFVAFAVDTGHIVVCCPAYSNLTIASKLLKRRRQGRLSVSLLGAEARRTTRNDLQIMFRQVEFSNVRVLSLLRLDVVITAHHIEFFTIEWLSIFECLKMREFFGTQSLTETGLEAFQWRDLAGKTSAEMNLDLQNSFLDFLASRKKLQALDVHVSSKCAEIIKTFADKIDGGHMKSLSIDTADLWNNPSPLPHFQYWASKFPNLNSVHHPVSGADTWLSAGDPDEWETGSEYESLIRTFTRTYAGCLGLRHMAIGASSSTSYGTRIVESLLCQDLAEQVDLLFKAGGISLTKISVNVREKDGFRVHHFIIEEQGTINPATAARTCGEGLKKAWSVMGLGATRELDDHLPVEIAKLTPSKHITFKKWWETRSCVVEERHNGEDVENDR</sequence>